<name>A0A0R1VIZ2_9LACO</name>
<reference evidence="4 5" key="1">
    <citation type="journal article" date="2015" name="Genome Announc.">
        <title>Expanding the biotechnology potential of lactobacilli through comparative genomics of 213 strains and associated genera.</title>
        <authorList>
            <person name="Sun Z."/>
            <person name="Harris H.M."/>
            <person name="McCann A."/>
            <person name="Guo C."/>
            <person name="Argimon S."/>
            <person name="Zhang W."/>
            <person name="Yang X."/>
            <person name="Jeffery I.B."/>
            <person name="Cooney J.C."/>
            <person name="Kagawa T.F."/>
            <person name="Liu W."/>
            <person name="Song Y."/>
            <person name="Salvetti E."/>
            <person name="Wrobel A."/>
            <person name="Rasinkangas P."/>
            <person name="Parkhill J."/>
            <person name="Rea M.C."/>
            <person name="O'Sullivan O."/>
            <person name="Ritari J."/>
            <person name="Douillard F.P."/>
            <person name="Paul Ross R."/>
            <person name="Yang R."/>
            <person name="Briner A.E."/>
            <person name="Felis G.E."/>
            <person name="de Vos W.M."/>
            <person name="Barrangou R."/>
            <person name="Klaenhammer T.R."/>
            <person name="Caufield P.W."/>
            <person name="Cui Y."/>
            <person name="Zhang H."/>
            <person name="O'Toole P.W."/>
        </authorList>
    </citation>
    <scope>NUCLEOTIDE SEQUENCE [LARGE SCALE GENOMIC DNA]</scope>
    <source>
        <strain evidence="4 5">DSM 18630</strain>
    </source>
</reference>
<dbReference type="STRING" id="1423750.FC89_GL001213"/>
<proteinExistence type="predicted"/>
<dbReference type="GeneID" id="98319231"/>
<gene>
    <name evidence="4" type="ORF">FC89_GL001213</name>
</gene>
<dbReference type="OrthoDB" id="9810250at2"/>
<dbReference type="InterPro" id="IPR009057">
    <property type="entry name" value="Homeodomain-like_sf"/>
</dbReference>
<dbReference type="AlphaFoldDB" id="A0A0R1VIZ2"/>
<dbReference type="Gene3D" id="1.10.357.10">
    <property type="entry name" value="Tetracycline Repressor, domain 2"/>
    <property type="match status" value="1"/>
</dbReference>
<evidence type="ECO:0000259" key="3">
    <source>
        <dbReference type="PROSITE" id="PS50977"/>
    </source>
</evidence>
<evidence type="ECO:0000256" key="2">
    <source>
        <dbReference type="PROSITE-ProRule" id="PRU00335"/>
    </source>
</evidence>
<dbReference type="PANTHER" id="PTHR43479">
    <property type="entry name" value="ACREF/ENVCD OPERON REPRESSOR-RELATED"/>
    <property type="match status" value="1"/>
</dbReference>
<dbReference type="InterPro" id="IPR050624">
    <property type="entry name" value="HTH-type_Tx_Regulator"/>
</dbReference>
<evidence type="ECO:0000313" key="5">
    <source>
        <dbReference type="Proteomes" id="UP000051451"/>
    </source>
</evidence>
<comment type="caution">
    <text evidence="4">The sequence shown here is derived from an EMBL/GenBank/DDBJ whole genome shotgun (WGS) entry which is preliminary data.</text>
</comment>
<feature type="domain" description="HTH tetR-type" evidence="3">
    <location>
        <begin position="9"/>
        <end position="69"/>
    </location>
</feature>
<dbReference type="Pfam" id="PF00440">
    <property type="entry name" value="TetR_N"/>
    <property type="match status" value="1"/>
</dbReference>
<keyword evidence="1 2" id="KW-0238">DNA-binding</keyword>
<dbReference type="PANTHER" id="PTHR43479:SF7">
    <property type="entry name" value="TETR-FAMILY TRANSCRIPTIONAL REGULATOR"/>
    <property type="match status" value="1"/>
</dbReference>
<dbReference type="RefSeq" id="WP_057871964.1">
    <property type="nucleotide sequence ID" value="NZ_AZGB01000018.1"/>
</dbReference>
<sequence length="202" mass="23512">MKKEDLRVVKTKQAIFRAFVDLTLEKDLTAITVQDIAQRALINRSTFYSHFHDKQDVLDQVFSYALQPLLSGIEDNIVETGNVIREQRLVQEVTKLFLQIQKEKKFYLVAFKGRNNLILLDTFKQFMAERFADVFSRLEVKDGTQLIPNDFIISYLVTTFTSTVYWWLENDCPLPAEQMARVMIKLISSAGLAVYQFKISRD</sequence>
<dbReference type="SUPFAM" id="SSF46689">
    <property type="entry name" value="Homeodomain-like"/>
    <property type="match status" value="1"/>
</dbReference>
<dbReference type="Pfam" id="PF14278">
    <property type="entry name" value="TetR_C_8"/>
    <property type="match status" value="1"/>
</dbReference>
<protein>
    <submittedName>
        <fullName evidence="4">TetR family transcriptional regulator</fullName>
    </submittedName>
</protein>
<dbReference type="PROSITE" id="PS50977">
    <property type="entry name" value="HTH_TETR_2"/>
    <property type="match status" value="1"/>
</dbReference>
<organism evidence="4 5">
    <name type="scientific">Liquorilactobacillus ghanensis DSM 18630</name>
    <dbReference type="NCBI Taxonomy" id="1423750"/>
    <lineage>
        <taxon>Bacteria</taxon>
        <taxon>Bacillati</taxon>
        <taxon>Bacillota</taxon>
        <taxon>Bacilli</taxon>
        <taxon>Lactobacillales</taxon>
        <taxon>Lactobacillaceae</taxon>
        <taxon>Liquorilactobacillus</taxon>
    </lineage>
</organism>
<dbReference type="Proteomes" id="UP000051451">
    <property type="component" value="Unassembled WGS sequence"/>
</dbReference>
<evidence type="ECO:0000313" key="4">
    <source>
        <dbReference type="EMBL" id="KRM05514.1"/>
    </source>
</evidence>
<dbReference type="GO" id="GO:0003677">
    <property type="term" value="F:DNA binding"/>
    <property type="evidence" value="ECO:0007669"/>
    <property type="project" value="UniProtKB-UniRule"/>
</dbReference>
<evidence type="ECO:0000256" key="1">
    <source>
        <dbReference type="ARBA" id="ARBA00023125"/>
    </source>
</evidence>
<dbReference type="EMBL" id="AZGB01000018">
    <property type="protein sequence ID" value="KRM05514.1"/>
    <property type="molecule type" value="Genomic_DNA"/>
</dbReference>
<feature type="DNA-binding region" description="H-T-H motif" evidence="2">
    <location>
        <begin position="32"/>
        <end position="51"/>
    </location>
</feature>
<keyword evidence="5" id="KW-1185">Reference proteome</keyword>
<dbReference type="PATRIC" id="fig|1423750.3.peg.1242"/>
<dbReference type="InterPro" id="IPR039532">
    <property type="entry name" value="TetR_C_Firmicutes"/>
</dbReference>
<dbReference type="InterPro" id="IPR001647">
    <property type="entry name" value="HTH_TetR"/>
</dbReference>
<accession>A0A0R1VIZ2</accession>